<feature type="compositionally biased region" description="Low complexity" evidence="1">
    <location>
        <begin position="736"/>
        <end position="757"/>
    </location>
</feature>
<feature type="compositionally biased region" description="Polar residues" evidence="1">
    <location>
        <begin position="658"/>
        <end position="690"/>
    </location>
</feature>
<evidence type="ECO:0000256" key="1">
    <source>
        <dbReference type="SAM" id="MobiDB-lite"/>
    </source>
</evidence>
<organism evidence="2 3">
    <name type="scientific">Sinanodonta woodiana</name>
    <name type="common">Chinese pond mussel</name>
    <name type="synonym">Anodonta woodiana</name>
    <dbReference type="NCBI Taxonomy" id="1069815"/>
    <lineage>
        <taxon>Eukaryota</taxon>
        <taxon>Metazoa</taxon>
        <taxon>Spiralia</taxon>
        <taxon>Lophotrochozoa</taxon>
        <taxon>Mollusca</taxon>
        <taxon>Bivalvia</taxon>
        <taxon>Autobranchia</taxon>
        <taxon>Heteroconchia</taxon>
        <taxon>Palaeoheterodonta</taxon>
        <taxon>Unionida</taxon>
        <taxon>Unionoidea</taxon>
        <taxon>Unionidae</taxon>
        <taxon>Unioninae</taxon>
        <taxon>Sinanodonta</taxon>
    </lineage>
</organism>
<feature type="region of interest" description="Disordered" evidence="1">
    <location>
        <begin position="1073"/>
        <end position="1145"/>
    </location>
</feature>
<dbReference type="Proteomes" id="UP001634394">
    <property type="component" value="Unassembled WGS sequence"/>
</dbReference>
<proteinExistence type="predicted"/>
<feature type="compositionally biased region" description="Basic and acidic residues" evidence="1">
    <location>
        <begin position="1328"/>
        <end position="1351"/>
    </location>
</feature>
<feature type="compositionally biased region" description="Basic and acidic residues" evidence="1">
    <location>
        <begin position="125"/>
        <end position="145"/>
    </location>
</feature>
<accession>A0ABD3Y163</accession>
<reference evidence="2 3" key="1">
    <citation type="submission" date="2024-11" db="EMBL/GenBank/DDBJ databases">
        <title>Chromosome-level genome assembly of the freshwater bivalve Anodonta woodiana.</title>
        <authorList>
            <person name="Chen X."/>
        </authorList>
    </citation>
    <scope>NUCLEOTIDE SEQUENCE [LARGE SCALE GENOMIC DNA]</scope>
    <source>
        <strain evidence="2">MN2024</strain>
        <tissue evidence="2">Gills</tissue>
    </source>
</reference>
<feature type="compositionally biased region" description="Polar residues" evidence="1">
    <location>
        <begin position="868"/>
        <end position="883"/>
    </location>
</feature>
<feature type="region of interest" description="Disordered" evidence="1">
    <location>
        <begin position="287"/>
        <end position="329"/>
    </location>
</feature>
<feature type="region of interest" description="Disordered" evidence="1">
    <location>
        <begin position="443"/>
        <end position="471"/>
    </location>
</feature>
<feature type="compositionally biased region" description="Basic and acidic residues" evidence="1">
    <location>
        <begin position="1073"/>
        <end position="1100"/>
    </location>
</feature>
<feature type="compositionally biased region" description="Polar residues" evidence="1">
    <location>
        <begin position="146"/>
        <end position="162"/>
    </location>
</feature>
<feature type="compositionally biased region" description="Polar residues" evidence="1">
    <location>
        <begin position="850"/>
        <end position="861"/>
    </location>
</feature>
<name>A0ABD3Y163_SINWO</name>
<dbReference type="EMBL" id="JBJQND010000001">
    <property type="protein sequence ID" value="KAL3891525.1"/>
    <property type="molecule type" value="Genomic_DNA"/>
</dbReference>
<gene>
    <name evidence="2" type="ORF">ACJMK2_003785</name>
</gene>
<feature type="region of interest" description="Disordered" evidence="1">
    <location>
        <begin position="538"/>
        <end position="693"/>
    </location>
</feature>
<feature type="compositionally biased region" description="Basic and acidic residues" evidence="1">
    <location>
        <begin position="456"/>
        <end position="466"/>
    </location>
</feature>
<sequence>MEEDGNNSLIDDALKILEEEGFEMPNDVLNMLSSFSSYSRSYRRRRDPRYTSMPTFFETPRQTGRDFSFDDDILLRSDAHLPSTSASNGWTTIRTVCEDSDTTTQSMANQNVQCPRETGTGDSNFRSRVDDRVYGDFLSRRHDGTSDSIPTRCGRSSTSSPFPEQDTCSKKSESEYETDSGISQASVKSYRSRDLLDGRQANGPHSSLNTGIRLRSDLRSSSIRQKVQPEANLSRERPVRSLSEDHLQSRDVFSSLESQDRPDLCRRQQTPLSNTAPLQNIHKMDDSTYIRQNSTNSVKSGFMDDEGYSTRRTSLTSDPESRSWSHHIQPSSNSVISTLMQEKELYQGQSEHFNTPELLSTRFDTGEDDPNLARYSMEDRISRKADEFLHQMATEGSMKTESRELSNTKSELFATDSSAINMARTECMKCDSLENNMSRNLSVETNAGPVNTTESESLKSDTKEFSTARTESIKTGSFETNTATNELMRLDSKGMNMTRSDSIKSDSREWNAARNDYMNSKSSEINLARSDSIKTDSADLNIARSESEKADSKESKMTLSESMKTDSGEMNIGRSDSLKTDSKEMHMARSESLRDGDRELNITKRESAMSDFSERNTASSESMKSDSQETTISRNESTKRDLKESNTSGSEILKTGSRETTLTRNQSIKADTSENNFSESKVVTNDSGHVNSEMKESLVSRADTISKSSIISNEANQCTDSSQSTSSKIKNYNRHLSSSSIESKSTSSKQSLSKSLSFDTAQSRRYKGDNVEEQFNRKSNEDFIMSKDITKQEKNTAKHLSESRNDASMSGKREDSNERATYSKIDESGYRPQTVYTSKLVDRRNEPRLPSSTLPYPTSNRNLHRQSTESGTIRDTPRPTSLGTRAERIAGSTISSSSSISCPLLENSDLYDCVFTSCPTDFGKVKSPVNTIHSEAAPHTYQRDSLRSVGERNITANKDRRQISEELYLGENICIRSKNSPLSPTKEHSVYRKQWDNPSYISDRNARNLEKYTFENPLGHFEASSSKCFGKGHDTAPFRSGEYSNKHDSEQDTAIRESSSNYILSEAKTDEYFDDRARSLPPRVDPRTEDFSERLRHRYESNYSSRASEAGSSTGTSSNLSESDYMSAKQDKHTKRDACDKETSESIISRGKLSISSHESTINRDDSGHIIREIEQACGGRDVGMTKTVEANIKNSIPPLKEAKEITGLRKDVKEESRTQSLPEIGQGNAQRESRRYDLKAGLETDDKAAWEQRRQRIDKALSWIRSEMNVLRTQDKVLMSQFQRCQESIEQLKQQRPWLSDNYSDDEDDERHWEDWEIEEFDRKCKREAEHNESSEQRHSDPKASTRIVKETLTFLEEERS</sequence>
<comment type="caution">
    <text evidence="2">The sequence shown here is derived from an EMBL/GenBank/DDBJ whole genome shotgun (WGS) entry which is preliminary data.</text>
</comment>
<feature type="compositionally biased region" description="Basic and acidic residues" evidence="1">
    <location>
        <begin position="233"/>
        <end position="249"/>
    </location>
</feature>
<feature type="compositionally biased region" description="Polar residues" evidence="1">
    <location>
        <begin position="443"/>
        <end position="455"/>
    </location>
</feature>
<feature type="compositionally biased region" description="Polar residues" evidence="1">
    <location>
        <begin position="289"/>
        <end position="299"/>
    </location>
</feature>
<feature type="compositionally biased region" description="Basic and acidic residues" evidence="1">
    <location>
        <begin position="576"/>
        <end position="614"/>
    </location>
</feature>
<feature type="compositionally biased region" description="Basic and acidic residues" evidence="1">
    <location>
        <begin position="1129"/>
        <end position="1144"/>
    </location>
</feature>
<feature type="compositionally biased region" description="Basic and acidic residues" evidence="1">
    <location>
        <begin position="545"/>
        <end position="556"/>
    </location>
</feature>
<feature type="region of interest" description="Disordered" evidence="1">
    <location>
        <begin position="1037"/>
        <end position="1061"/>
    </location>
</feature>
<evidence type="ECO:0000313" key="2">
    <source>
        <dbReference type="EMBL" id="KAL3891525.1"/>
    </source>
</evidence>
<feature type="compositionally biased region" description="Basic and acidic residues" evidence="1">
    <location>
        <begin position="1044"/>
        <end position="1055"/>
    </location>
</feature>
<evidence type="ECO:0000313" key="3">
    <source>
        <dbReference type="Proteomes" id="UP001634394"/>
    </source>
</evidence>
<feature type="compositionally biased region" description="Polar residues" evidence="1">
    <location>
        <begin position="102"/>
        <end position="113"/>
    </location>
</feature>
<feature type="region of interest" description="Disordered" evidence="1">
    <location>
        <begin position="1211"/>
        <end position="1234"/>
    </location>
</feature>
<feature type="compositionally biased region" description="Low complexity" evidence="1">
    <location>
        <begin position="1101"/>
        <end position="1118"/>
    </location>
</feature>
<feature type="compositionally biased region" description="Polar residues" evidence="1">
    <location>
        <begin position="180"/>
        <end position="189"/>
    </location>
</feature>
<feature type="region of interest" description="Disordered" evidence="1">
    <location>
        <begin position="736"/>
        <end position="883"/>
    </location>
</feature>
<keyword evidence="3" id="KW-1185">Reference proteome</keyword>
<feature type="compositionally biased region" description="Basic and acidic residues" evidence="1">
    <location>
        <begin position="766"/>
        <end position="818"/>
    </location>
</feature>
<feature type="region of interest" description="Disordered" evidence="1">
    <location>
        <begin position="1328"/>
        <end position="1362"/>
    </location>
</feature>
<protein>
    <submittedName>
        <fullName evidence="2">Uncharacterized protein</fullName>
    </submittedName>
</protein>
<feature type="region of interest" description="Disordered" evidence="1">
    <location>
        <begin position="102"/>
        <end position="275"/>
    </location>
</feature>